<evidence type="ECO:0000259" key="4">
    <source>
        <dbReference type="PROSITE" id="PS01124"/>
    </source>
</evidence>
<evidence type="ECO:0000256" key="3">
    <source>
        <dbReference type="ARBA" id="ARBA00023163"/>
    </source>
</evidence>
<dbReference type="InterPro" id="IPR029062">
    <property type="entry name" value="Class_I_gatase-like"/>
</dbReference>
<dbReference type="Proteomes" id="UP000663583">
    <property type="component" value="Chromosome"/>
</dbReference>
<dbReference type="GO" id="GO:0043565">
    <property type="term" value="F:sequence-specific DNA binding"/>
    <property type="evidence" value="ECO:0007669"/>
    <property type="project" value="InterPro"/>
</dbReference>
<keyword evidence="1" id="KW-0805">Transcription regulation</keyword>
<dbReference type="InterPro" id="IPR009057">
    <property type="entry name" value="Homeodomain-like_sf"/>
</dbReference>
<feature type="domain" description="HTH araC/xylS-type" evidence="4">
    <location>
        <begin position="226"/>
        <end position="324"/>
    </location>
</feature>
<evidence type="ECO:0000313" key="8">
    <source>
        <dbReference type="Proteomes" id="UP000663583"/>
    </source>
</evidence>
<dbReference type="EMBL" id="BLKU01000003">
    <property type="protein sequence ID" value="GFG64143.1"/>
    <property type="molecule type" value="Genomic_DNA"/>
</dbReference>
<reference evidence="5 7" key="1">
    <citation type="journal article" date="2019" name="Emerg. Microbes Infect.">
        <title>Comprehensive subspecies identification of 175 nontuberculous mycobacteria species based on 7547 genomic profiles.</title>
        <authorList>
            <person name="Matsumoto Y."/>
            <person name="Kinjo T."/>
            <person name="Motooka D."/>
            <person name="Nabeya D."/>
            <person name="Jung N."/>
            <person name="Uechi K."/>
            <person name="Horii T."/>
            <person name="Iida T."/>
            <person name="Fujita J."/>
            <person name="Nakamura S."/>
        </authorList>
    </citation>
    <scope>NUCLEOTIDE SEQUENCE [LARGE SCALE GENOMIC DNA]</scope>
    <source>
        <strain evidence="5 7">JCM 13573</strain>
    </source>
</reference>
<dbReference type="Pfam" id="PF01965">
    <property type="entry name" value="DJ-1_PfpI"/>
    <property type="match status" value="1"/>
</dbReference>
<dbReference type="Gene3D" id="3.40.50.880">
    <property type="match status" value="1"/>
</dbReference>
<evidence type="ECO:0000313" key="6">
    <source>
        <dbReference type="EMBL" id="QPI39536.1"/>
    </source>
</evidence>
<keyword evidence="7" id="KW-1185">Reference proteome</keyword>
<reference evidence="5" key="2">
    <citation type="submission" date="2020-02" db="EMBL/GenBank/DDBJ databases">
        <authorList>
            <person name="Matsumoto Y."/>
            <person name="Kinjo T."/>
            <person name="Motooka D."/>
            <person name="Nabeya D."/>
            <person name="Jung N."/>
            <person name="Uechi K."/>
            <person name="Horii T."/>
            <person name="Iida T."/>
            <person name="Fujita J."/>
            <person name="Nakamura S."/>
        </authorList>
    </citation>
    <scope>NUCLEOTIDE SEQUENCE</scope>
    <source>
        <strain evidence="5">JCM 13573</strain>
    </source>
</reference>
<dbReference type="SUPFAM" id="SSF46689">
    <property type="entry name" value="Homeodomain-like"/>
    <property type="match status" value="2"/>
</dbReference>
<dbReference type="PANTHER" id="PTHR43130:SF3">
    <property type="entry name" value="HTH-TYPE TRANSCRIPTIONAL REGULATOR RV1931C"/>
    <property type="match status" value="1"/>
</dbReference>
<dbReference type="Proteomes" id="UP000465306">
    <property type="component" value="Unassembled WGS sequence"/>
</dbReference>
<keyword evidence="3" id="KW-0804">Transcription</keyword>
<dbReference type="InterPro" id="IPR052158">
    <property type="entry name" value="INH-QAR"/>
</dbReference>
<dbReference type="SUPFAM" id="SSF52317">
    <property type="entry name" value="Class I glutamine amidotransferase-like"/>
    <property type="match status" value="1"/>
</dbReference>
<evidence type="ECO:0000256" key="1">
    <source>
        <dbReference type="ARBA" id="ARBA00023015"/>
    </source>
</evidence>
<dbReference type="KEGG" id="mku:I2456_08850"/>
<proteinExistence type="predicted"/>
<reference evidence="6" key="3">
    <citation type="submission" date="2020-11" db="EMBL/GenBank/DDBJ databases">
        <title>Intraspecies plasmid and genomic variation of Mycobacterium kubicae revealed by the complete genome sequences of two clinical isolates.</title>
        <authorList>
            <person name="Hendrix J.R."/>
            <person name="Epperson L.E."/>
            <person name="Honda J.R."/>
            <person name="Strong M."/>
        </authorList>
    </citation>
    <scope>NUCLEOTIDE SEQUENCE</scope>
    <source>
        <strain evidence="6">JCM 13573</strain>
    </source>
</reference>
<dbReference type="RefSeq" id="WP_068157397.1">
    <property type="nucleotide sequence ID" value="NZ_BLKU01000003.1"/>
</dbReference>
<keyword evidence="2" id="KW-0238">DNA-binding</keyword>
<dbReference type="Gene3D" id="1.10.10.60">
    <property type="entry name" value="Homeodomain-like"/>
    <property type="match status" value="1"/>
</dbReference>
<dbReference type="InterPro" id="IPR018062">
    <property type="entry name" value="HTH_AraC-typ_CS"/>
</dbReference>
<name>A0AAX1JGC0_9MYCO</name>
<gene>
    <name evidence="6" type="ORF">I2456_08850</name>
    <name evidence="5" type="ORF">MKUB_16330</name>
</gene>
<organism evidence="6 8">
    <name type="scientific">Mycobacterium kubicae</name>
    <dbReference type="NCBI Taxonomy" id="120959"/>
    <lineage>
        <taxon>Bacteria</taxon>
        <taxon>Bacillati</taxon>
        <taxon>Actinomycetota</taxon>
        <taxon>Actinomycetes</taxon>
        <taxon>Mycobacteriales</taxon>
        <taxon>Mycobacteriaceae</taxon>
        <taxon>Mycobacterium</taxon>
        <taxon>Mycobacterium simiae complex</taxon>
    </lineage>
</organism>
<dbReference type="GO" id="GO:0003700">
    <property type="term" value="F:DNA-binding transcription factor activity"/>
    <property type="evidence" value="ECO:0007669"/>
    <property type="project" value="InterPro"/>
</dbReference>
<dbReference type="PROSITE" id="PS00041">
    <property type="entry name" value="HTH_ARAC_FAMILY_1"/>
    <property type="match status" value="1"/>
</dbReference>
<dbReference type="CDD" id="cd03137">
    <property type="entry name" value="GATase1_AraC_1"/>
    <property type="match status" value="1"/>
</dbReference>
<sequence>MIIAVVAQDGVMGFELMIPSLVFGMANEAGAEASRAVTDGAPAARRYEVRVCGPKRRVATTADWGGVEFRTPYGLDALTGADLVIVPGVHSFLETPAAPVISALRHAAAAGARMASMCVGAFTLAAAGLLDGRRATTHWQWADELASRFPRIEVDPSVLFVDEGDILTAAGVASGLDLCLHLIRQDAGPGLAGATARRVVVPAWRAGGQAQYIEHAAPAVAEHPLQPTLAWMEENAAKPLDLPTIADQAAVSVRTLNRQFREHFGATPLGMLTSMRVARARHLLEATVLPVDRVAEQSGFGSYASLRHHFLRTVGVSPQKYRQGYVAAQ</sequence>
<protein>
    <submittedName>
        <fullName evidence="5">AraC family transcriptional regulator</fullName>
    </submittedName>
    <submittedName>
        <fullName evidence="6">Helix-turn-helix domain-containing protein</fullName>
    </submittedName>
</protein>
<dbReference type="InterPro" id="IPR018060">
    <property type="entry name" value="HTH_AraC"/>
</dbReference>
<evidence type="ECO:0000313" key="5">
    <source>
        <dbReference type="EMBL" id="GFG64143.1"/>
    </source>
</evidence>
<dbReference type="EMBL" id="CP065047">
    <property type="protein sequence ID" value="QPI39536.1"/>
    <property type="molecule type" value="Genomic_DNA"/>
</dbReference>
<dbReference type="AlphaFoldDB" id="A0AAX1JGC0"/>
<dbReference type="PROSITE" id="PS01124">
    <property type="entry name" value="HTH_ARAC_FAMILY_2"/>
    <property type="match status" value="1"/>
</dbReference>
<dbReference type="SMART" id="SM00342">
    <property type="entry name" value="HTH_ARAC"/>
    <property type="match status" value="1"/>
</dbReference>
<accession>A0AAX1JGC0</accession>
<dbReference type="Pfam" id="PF12833">
    <property type="entry name" value="HTH_18"/>
    <property type="match status" value="1"/>
</dbReference>
<evidence type="ECO:0000256" key="2">
    <source>
        <dbReference type="ARBA" id="ARBA00023125"/>
    </source>
</evidence>
<evidence type="ECO:0000313" key="7">
    <source>
        <dbReference type="Proteomes" id="UP000465306"/>
    </source>
</evidence>
<dbReference type="InterPro" id="IPR002818">
    <property type="entry name" value="DJ-1/PfpI"/>
</dbReference>
<dbReference type="PANTHER" id="PTHR43130">
    <property type="entry name" value="ARAC-FAMILY TRANSCRIPTIONAL REGULATOR"/>
    <property type="match status" value="1"/>
</dbReference>